<dbReference type="Gene3D" id="1.20.1160.11">
    <property type="entry name" value="Paired amphipathic helix"/>
    <property type="match status" value="3"/>
</dbReference>
<evidence type="ECO:0000313" key="6">
    <source>
        <dbReference type="Proteomes" id="UP000078512"/>
    </source>
</evidence>
<accession>A0A197K831</accession>
<gene>
    <name evidence="5" type="ORF">K457DRAFT_214224</name>
</gene>
<protein>
    <recommendedName>
        <fullName evidence="7">PAH2 domain-containing protein</fullName>
    </recommendedName>
</protein>
<dbReference type="OrthoDB" id="10265969at2759"/>
<reference evidence="5 6" key="1">
    <citation type="submission" date="2016-05" db="EMBL/GenBank/DDBJ databases">
        <title>Genome sequencing reveals origins of a unique bacterial endosymbiosis in the earliest lineages of terrestrial Fungi.</title>
        <authorList>
            <consortium name="DOE Joint Genome Institute"/>
            <person name="Uehling J."/>
            <person name="Gryganskyi A."/>
            <person name="Hameed K."/>
            <person name="Tschaplinski T."/>
            <person name="Misztal P."/>
            <person name="Wu S."/>
            <person name="Desiro A."/>
            <person name="Vande Pol N."/>
            <person name="Du Z.-Y."/>
            <person name="Zienkiewicz A."/>
            <person name="Zienkiewicz K."/>
            <person name="Morin E."/>
            <person name="Tisserant E."/>
            <person name="Splivallo R."/>
            <person name="Hainaut M."/>
            <person name="Henrissat B."/>
            <person name="Ohm R."/>
            <person name="Kuo A."/>
            <person name="Yan J."/>
            <person name="Lipzen A."/>
            <person name="Nolan M."/>
            <person name="Labutti K."/>
            <person name="Barry K."/>
            <person name="Goldstein A."/>
            <person name="Labbe J."/>
            <person name="Schadt C."/>
            <person name="Tuskan G."/>
            <person name="Grigoriev I."/>
            <person name="Martin F."/>
            <person name="Vilgalys R."/>
            <person name="Bonito G."/>
        </authorList>
    </citation>
    <scope>NUCLEOTIDE SEQUENCE [LARGE SCALE GENOMIC DNA]</scope>
    <source>
        <strain evidence="5 6">AG-77</strain>
    </source>
</reference>
<dbReference type="EMBL" id="KV442021">
    <property type="protein sequence ID" value="OAQ33323.1"/>
    <property type="molecule type" value="Genomic_DNA"/>
</dbReference>
<dbReference type="InterPro" id="IPR003822">
    <property type="entry name" value="PAH"/>
</dbReference>
<sequence length="412" mass="45736">MSAPRDSSKEQDDASVAASFARSLAGTPLDPTANDITLALSGTNDRVPTSGSTSSTNSAVPTSVHNIDMLMSDITNAVQSNIAAMDQQSQQLQLQKQQQAQPDARMAIAQQLVSLSQNTSRGNDLHLHGTTSSAVLSAAAAGVTPQDTPMYKSAVDYVSSVKKAYENNPQVYKDFMTVLESYNSLIIPAEELVRTVMTLFQDQPDLLLGFKEFIPETQDVLNHLVPPMMYSDYKAPVVAQIPAPAAVAPPEAADFLSLIKERSQQEPDMYQHLITLLRNFKKDSSYSNLYFYVSIILRYHPHLLQRFHKFLPAVIADCEVTEPRIISKAPPEELVVSQDFIDAKEFIQSVKHAAKSDMSMYDRFIFALEKYQRNGWTIDQVYSEVSLIFWNHPDLLAGFKNFISSVPTPPQP</sequence>
<dbReference type="AlphaFoldDB" id="A0A197K831"/>
<dbReference type="STRING" id="1314771.A0A197K831"/>
<name>A0A197K831_9FUNG</name>
<dbReference type="SUPFAM" id="SSF47762">
    <property type="entry name" value="PAH2 domain"/>
    <property type="match status" value="3"/>
</dbReference>
<dbReference type="InterPro" id="IPR036600">
    <property type="entry name" value="PAH_sf"/>
</dbReference>
<keyword evidence="6" id="KW-1185">Reference proteome</keyword>
<dbReference type="Proteomes" id="UP000078512">
    <property type="component" value="Unassembled WGS sequence"/>
</dbReference>
<dbReference type="GO" id="GO:0003714">
    <property type="term" value="F:transcription corepressor activity"/>
    <property type="evidence" value="ECO:0007669"/>
    <property type="project" value="InterPro"/>
</dbReference>
<evidence type="ECO:0000256" key="3">
    <source>
        <dbReference type="PROSITE-ProRule" id="PRU00810"/>
    </source>
</evidence>
<comment type="subcellular location">
    <subcellularLocation>
        <location evidence="1 3">Nucleus</location>
    </subcellularLocation>
</comment>
<feature type="region of interest" description="Disordered" evidence="4">
    <location>
        <begin position="41"/>
        <end position="60"/>
    </location>
</feature>
<dbReference type="Pfam" id="PF02671">
    <property type="entry name" value="PAH"/>
    <property type="match status" value="3"/>
</dbReference>
<evidence type="ECO:0000313" key="5">
    <source>
        <dbReference type="EMBL" id="OAQ33323.1"/>
    </source>
</evidence>
<proteinExistence type="predicted"/>
<evidence type="ECO:0000256" key="4">
    <source>
        <dbReference type="SAM" id="MobiDB-lite"/>
    </source>
</evidence>
<organism evidence="5 6">
    <name type="scientific">Linnemannia elongata AG-77</name>
    <dbReference type="NCBI Taxonomy" id="1314771"/>
    <lineage>
        <taxon>Eukaryota</taxon>
        <taxon>Fungi</taxon>
        <taxon>Fungi incertae sedis</taxon>
        <taxon>Mucoromycota</taxon>
        <taxon>Mortierellomycotina</taxon>
        <taxon>Mortierellomycetes</taxon>
        <taxon>Mortierellales</taxon>
        <taxon>Mortierellaceae</taxon>
        <taxon>Linnemannia</taxon>
    </lineage>
</organism>
<dbReference type="PROSITE" id="PS51477">
    <property type="entry name" value="PAH"/>
    <property type="match status" value="3"/>
</dbReference>
<dbReference type="PANTHER" id="PTHR12346">
    <property type="entry name" value="SIN3B-RELATED"/>
    <property type="match status" value="1"/>
</dbReference>
<evidence type="ECO:0000256" key="1">
    <source>
        <dbReference type="ARBA" id="ARBA00004123"/>
    </source>
</evidence>
<dbReference type="GO" id="GO:0005634">
    <property type="term" value="C:nucleus"/>
    <property type="evidence" value="ECO:0007669"/>
    <property type="project" value="UniProtKB-SubCell"/>
</dbReference>
<evidence type="ECO:0000256" key="2">
    <source>
        <dbReference type="ARBA" id="ARBA00023242"/>
    </source>
</evidence>
<keyword evidence="2 3" id="KW-0539">Nucleus</keyword>
<dbReference type="InterPro" id="IPR039774">
    <property type="entry name" value="Sin3-like"/>
</dbReference>
<evidence type="ECO:0008006" key="7">
    <source>
        <dbReference type="Google" id="ProtNLM"/>
    </source>
</evidence>